<dbReference type="EMBL" id="JACJFM010000031">
    <property type="protein sequence ID" value="MBB1488603.1"/>
    <property type="molecule type" value="Genomic_DNA"/>
</dbReference>
<reference evidence="3 4" key="1">
    <citation type="submission" date="2020-08" db="EMBL/GenBank/DDBJ databases">
        <title>Oceanospirillum sp. nov. isolated from marine sediment.</title>
        <authorList>
            <person name="Ji X."/>
        </authorList>
    </citation>
    <scope>NUCLEOTIDE SEQUENCE [LARGE SCALE GENOMIC DNA]</scope>
    <source>
        <strain evidence="3 4">D5</strain>
    </source>
</reference>
<evidence type="ECO:0000256" key="2">
    <source>
        <dbReference type="SAM" id="SignalP"/>
    </source>
</evidence>
<evidence type="ECO:0000313" key="4">
    <source>
        <dbReference type="Proteomes" id="UP000565262"/>
    </source>
</evidence>
<comment type="caution">
    <text evidence="3">The sequence shown here is derived from an EMBL/GenBank/DDBJ whole genome shotgun (WGS) entry which is preliminary data.</text>
</comment>
<feature type="signal peptide" evidence="2">
    <location>
        <begin position="1"/>
        <end position="26"/>
    </location>
</feature>
<feature type="compositionally biased region" description="Acidic residues" evidence="1">
    <location>
        <begin position="648"/>
        <end position="658"/>
    </location>
</feature>
<proteinExistence type="predicted"/>
<gene>
    <name evidence="3" type="ORF">H4O21_18515</name>
</gene>
<dbReference type="SUPFAM" id="SSF49265">
    <property type="entry name" value="Fibronectin type III"/>
    <property type="match status" value="1"/>
</dbReference>
<dbReference type="InterPro" id="IPR013783">
    <property type="entry name" value="Ig-like_fold"/>
</dbReference>
<name>A0A839IT23_9GAMM</name>
<dbReference type="InterPro" id="IPR036116">
    <property type="entry name" value="FN3_sf"/>
</dbReference>
<feature type="chain" id="PRO_5032745984" description="Fibronectin type-III domain-containing protein" evidence="2">
    <location>
        <begin position="27"/>
        <end position="856"/>
    </location>
</feature>
<feature type="compositionally biased region" description="Low complexity" evidence="1">
    <location>
        <begin position="659"/>
        <end position="668"/>
    </location>
</feature>
<evidence type="ECO:0008006" key="5">
    <source>
        <dbReference type="Google" id="ProtNLM"/>
    </source>
</evidence>
<organism evidence="3 4">
    <name type="scientific">Oceanospirillum sediminis</name>
    <dbReference type="NCBI Taxonomy" id="2760088"/>
    <lineage>
        <taxon>Bacteria</taxon>
        <taxon>Pseudomonadati</taxon>
        <taxon>Pseudomonadota</taxon>
        <taxon>Gammaproteobacteria</taxon>
        <taxon>Oceanospirillales</taxon>
        <taxon>Oceanospirillaceae</taxon>
        <taxon>Oceanospirillum</taxon>
    </lineage>
</organism>
<keyword evidence="2" id="KW-0732">Signal</keyword>
<protein>
    <recommendedName>
        <fullName evidence="5">Fibronectin type-III domain-containing protein</fullName>
    </recommendedName>
</protein>
<accession>A0A839IT23</accession>
<sequence length="856" mass="94441">MNKMTSALAGILCFSAAGLMALSASAQTPNASASAGLNLTGLSYWSTQWTLIDVMKQASNGRGQLWATSNMDSWVFNTGHQAQLDLDENGWPRSLPDRSSSDFHYVSTIIFQDNAHYPVGDYTVLYDGEGELNYGGVTLISSSAGRDVVRLDEGRYFHLQIRSTDPENNGNYLRNIRIIAPGGLCGAALSFAQQANNCTEPDQFTAFASMEKPPVFHPLFLQDIAPFRTLRFMRFLNTINNPVKEWSESARPEHASWALNAGAPVEVAAEMANEVQAEPWLNLPVRVSDDYARQAAMTVKETLDDHLTLYLEYGNELWNSAYPYILDGMYAEEQGKQLWPDAGVSDFEYRLNYYGMRSAQICAIWKDVFSDSPERVQCVMGGMGANSWVNNQSLSCPLYAVSQGRSCAVDMSALAIAPYFAGYMADDRYLHILSEISEVNQQSQDGLETLFDELYRGLFRELTEDPNLEEWQQAPANGALAQARGYIEENKALADEYGLQLVAYEGGQHLTYAGNIQGDREAINEHVFLAANRDPRMGQAFKDHLTDWHEAGGAVYVLFESTGRYGRYGAFPLKEYQLQPESETPKMTAVLEYMQQPCLWNGCERITHSQDDNQGSASPDDGINDDSSTSGSDPSSDDAGVDNNNDTLDSDSSEDSQGSDDSGAAGDTGADDTVGDSGSGQDNEPLFLMVAPIYDTQGAVLSWQGGPSDVAYYEIYLDRVRVGHVKNGYEYTLNWLELNRHYGFRVIARDHQDQILDESGLVISTAGDSEAPSRPEGLVAESDGEYGFNLSWQAATDNHQVGWYKIYRNGVLYTMTAAAEFHDPWPPQGPVSYAIVAKDVSGNLSEISDEVQARSE</sequence>
<evidence type="ECO:0000256" key="1">
    <source>
        <dbReference type="SAM" id="MobiDB-lite"/>
    </source>
</evidence>
<evidence type="ECO:0000313" key="3">
    <source>
        <dbReference type="EMBL" id="MBB1488603.1"/>
    </source>
</evidence>
<feature type="compositionally biased region" description="Low complexity" evidence="1">
    <location>
        <begin position="625"/>
        <end position="634"/>
    </location>
</feature>
<dbReference type="Proteomes" id="UP000565262">
    <property type="component" value="Unassembled WGS sequence"/>
</dbReference>
<dbReference type="AlphaFoldDB" id="A0A839IT23"/>
<dbReference type="Gene3D" id="2.60.40.10">
    <property type="entry name" value="Immunoglobulins"/>
    <property type="match status" value="1"/>
</dbReference>
<feature type="region of interest" description="Disordered" evidence="1">
    <location>
        <begin position="606"/>
        <end position="683"/>
    </location>
</feature>
<keyword evidence="4" id="KW-1185">Reference proteome</keyword>
<dbReference type="RefSeq" id="WP_182810369.1">
    <property type="nucleotide sequence ID" value="NZ_JACJFM010000031.1"/>
</dbReference>